<protein>
    <submittedName>
        <fullName evidence="2">Uncharacterized protein</fullName>
    </submittedName>
</protein>
<organism evidence="2 3">
    <name type="scientific">Geodia barretti</name>
    <name type="common">Barrett's horny sponge</name>
    <dbReference type="NCBI Taxonomy" id="519541"/>
    <lineage>
        <taxon>Eukaryota</taxon>
        <taxon>Metazoa</taxon>
        <taxon>Porifera</taxon>
        <taxon>Demospongiae</taxon>
        <taxon>Heteroscleromorpha</taxon>
        <taxon>Tetractinellida</taxon>
        <taxon>Astrophorina</taxon>
        <taxon>Geodiidae</taxon>
        <taxon>Geodia</taxon>
    </lineage>
</organism>
<reference evidence="2" key="1">
    <citation type="submission" date="2023-03" db="EMBL/GenBank/DDBJ databases">
        <authorList>
            <person name="Steffen K."/>
            <person name="Cardenas P."/>
        </authorList>
    </citation>
    <scope>NUCLEOTIDE SEQUENCE</scope>
</reference>
<evidence type="ECO:0000313" key="2">
    <source>
        <dbReference type="EMBL" id="CAI8025210.1"/>
    </source>
</evidence>
<evidence type="ECO:0000256" key="1">
    <source>
        <dbReference type="SAM" id="MobiDB-lite"/>
    </source>
</evidence>
<dbReference type="Proteomes" id="UP001174909">
    <property type="component" value="Unassembled WGS sequence"/>
</dbReference>
<feature type="compositionally biased region" description="Polar residues" evidence="1">
    <location>
        <begin position="1"/>
        <end position="15"/>
    </location>
</feature>
<sequence>MIANEMSSKHSSSGQPYHLLPMSTFIPFSIPFS</sequence>
<feature type="non-terminal residue" evidence="2">
    <location>
        <position position="33"/>
    </location>
</feature>
<dbReference type="AlphaFoldDB" id="A0AA35WSQ0"/>
<comment type="caution">
    <text evidence="2">The sequence shown here is derived from an EMBL/GenBank/DDBJ whole genome shotgun (WGS) entry which is preliminary data.</text>
</comment>
<proteinExistence type="predicted"/>
<accession>A0AA35WSQ0</accession>
<dbReference type="EMBL" id="CASHTH010002131">
    <property type="protein sequence ID" value="CAI8025210.1"/>
    <property type="molecule type" value="Genomic_DNA"/>
</dbReference>
<keyword evidence="3" id="KW-1185">Reference proteome</keyword>
<evidence type="ECO:0000313" key="3">
    <source>
        <dbReference type="Proteomes" id="UP001174909"/>
    </source>
</evidence>
<gene>
    <name evidence="2" type="ORF">GBAR_LOCUS14584</name>
</gene>
<feature type="region of interest" description="Disordered" evidence="1">
    <location>
        <begin position="1"/>
        <end position="20"/>
    </location>
</feature>
<name>A0AA35WSQ0_GEOBA</name>